<sequence length="99" mass="11889">MQAVKLPLRNLLPGEGEAKADFNEKEVLFDTSAKRYKMQVRPLDKQEPFESRRIWSNVTYHLWMNNIELASFYKSKVEDSQRQLKLSRERSSESWIPRW</sequence>
<protein>
    <submittedName>
        <fullName evidence="1">Uncharacterized protein</fullName>
    </submittedName>
</protein>
<comment type="caution">
    <text evidence="1">The sequence shown here is derived from an EMBL/GenBank/DDBJ whole genome shotgun (WGS) entry which is preliminary data.</text>
</comment>
<dbReference type="InterPro" id="IPR037239">
    <property type="entry name" value="OSBP_sf"/>
</dbReference>
<dbReference type="SUPFAM" id="SSF144000">
    <property type="entry name" value="Oxysterol-binding protein-like"/>
    <property type="match status" value="1"/>
</dbReference>
<organism evidence="1 2">
    <name type="scientific">Tropilaelaps mercedesae</name>
    <dbReference type="NCBI Taxonomy" id="418985"/>
    <lineage>
        <taxon>Eukaryota</taxon>
        <taxon>Metazoa</taxon>
        <taxon>Ecdysozoa</taxon>
        <taxon>Arthropoda</taxon>
        <taxon>Chelicerata</taxon>
        <taxon>Arachnida</taxon>
        <taxon>Acari</taxon>
        <taxon>Parasitiformes</taxon>
        <taxon>Mesostigmata</taxon>
        <taxon>Gamasina</taxon>
        <taxon>Dermanyssoidea</taxon>
        <taxon>Laelapidae</taxon>
        <taxon>Tropilaelaps</taxon>
    </lineage>
</organism>
<gene>
    <name evidence="1" type="ORF">BIW11_13923</name>
</gene>
<proteinExistence type="predicted"/>
<dbReference type="STRING" id="418985.A0A1V9WZV8"/>
<dbReference type="EMBL" id="MNPL01031125">
    <property type="protein sequence ID" value="OQR66794.1"/>
    <property type="molecule type" value="Genomic_DNA"/>
</dbReference>
<dbReference type="Gene3D" id="6.10.140.1150">
    <property type="match status" value="1"/>
</dbReference>
<accession>A0A1V9WZV8</accession>
<dbReference type="InParanoid" id="A0A1V9WZV8"/>
<reference evidence="1 2" key="1">
    <citation type="journal article" date="2017" name="Gigascience">
        <title>Draft genome of the honey bee ectoparasitic mite, Tropilaelaps mercedesae, is shaped by the parasitic life history.</title>
        <authorList>
            <person name="Dong X."/>
            <person name="Armstrong S.D."/>
            <person name="Xia D."/>
            <person name="Makepeace B.L."/>
            <person name="Darby A.C."/>
            <person name="Kadowaki T."/>
        </authorList>
    </citation>
    <scope>NUCLEOTIDE SEQUENCE [LARGE SCALE GENOMIC DNA]</scope>
    <source>
        <strain evidence="1">Wuxi-XJTLU</strain>
    </source>
</reference>
<dbReference type="OrthoDB" id="14833at2759"/>
<keyword evidence="2" id="KW-1185">Reference proteome</keyword>
<feature type="non-terminal residue" evidence="1">
    <location>
        <position position="99"/>
    </location>
</feature>
<dbReference type="Proteomes" id="UP000192247">
    <property type="component" value="Unassembled WGS sequence"/>
</dbReference>
<name>A0A1V9WZV8_9ACAR</name>
<evidence type="ECO:0000313" key="1">
    <source>
        <dbReference type="EMBL" id="OQR66794.1"/>
    </source>
</evidence>
<evidence type="ECO:0000313" key="2">
    <source>
        <dbReference type="Proteomes" id="UP000192247"/>
    </source>
</evidence>
<dbReference type="AlphaFoldDB" id="A0A1V9WZV8"/>